<name>A0A4C1TAY4_EUMVA</name>
<protein>
    <recommendedName>
        <fullName evidence="3">RNase H type-1 domain-containing protein</fullName>
    </recommendedName>
</protein>
<dbReference type="OrthoDB" id="411823at2759"/>
<reference evidence="1 2" key="1">
    <citation type="journal article" date="2019" name="Commun. Biol.">
        <title>The bagworm genome reveals a unique fibroin gene that provides high tensile strength.</title>
        <authorList>
            <person name="Kono N."/>
            <person name="Nakamura H."/>
            <person name="Ohtoshi R."/>
            <person name="Tomita M."/>
            <person name="Numata K."/>
            <person name="Arakawa K."/>
        </authorList>
    </citation>
    <scope>NUCLEOTIDE SEQUENCE [LARGE SCALE GENOMIC DNA]</scope>
</reference>
<gene>
    <name evidence="1" type="ORF">EVAR_76448_1</name>
</gene>
<proteinExistence type="predicted"/>
<accession>A0A4C1TAY4</accession>
<dbReference type="EMBL" id="BGZK01000041">
    <property type="protein sequence ID" value="GBP10638.1"/>
    <property type="molecule type" value="Genomic_DNA"/>
</dbReference>
<dbReference type="Proteomes" id="UP000299102">
    <property type="component" value="Unassembled WGS sequence"/>
</dbReference>
<evidence type="ECO:0000313" key="1">
    <source>
        <dbReference type="EMBL" id="GBP10638.1"/>
    </source>
</evidence>
<evidence type="ECO:0000313" key="2">
    <source>
        <dbReference type="Proteomes" id="UP000299102"/>
    </source>
</evidence>
<comment type="caution">
    <text evidence="1">The sequence shown here is derived from an EMBL/GenBank/DDBJ whole genome shotgun (WGS) entry which is preliminary data.</text>
</comment>
<keyword evidence="2" id="KW-1185">Reference proteome</keyword>
<dbReference type="InterPro" id="IPR036397">
    <property type="entry name" value="RNaseH_sf"/>
</dbReference>
<dbReference type="AlphaFoldDB" id="A0A4C1TAY4"/>
<dbReference type="GO" id="GO:0003676">
    <property type="term" value="F:nucleic acid binding"/>
    <property type="evidence" value="ECO:0007669"/>
    <property type="project" value="InterPro"/>
</dbReference>
<sequence>MLRLGWLIGGSRAKERIGMRFCDVEETLRYVLHKFGYGREFSNPMNEKNDLSAWLFEIKRGKELGEICADRELEKPVYFSELPHPARASNICYKSVEILDPALTELRNGMETGHSLYQLKIYCTVSQAEMLSLEKGPLKVQVAPKAYNPLAQLPRTDIMNIETKKVRLFWVRIHPGAAGNERADELTRNDALTKADYDRYPLIHTKRPRGRKPYKVLRETEMASTIAQAVMGHSGFGHY</sequence>
<organism evidence="1 2">
    <name type="scientific">Eumeta variegata</name>
    <name type="common">Bagworm moth</name>
    <name type="synonym">Eumeta japonica</name>
    <dbReference type="NCBI Taxonomy" id="151549"/>
    <lineage>
        <taxon>Eukaryota</taxon>
        <taxon>Metazoa</taxon>
        <taxon>Ecdysozoa</taxon>
        <taxon>Arthropoda</taxon>
        <taxon>Hexapoda</taxon>
        <taxon>Insecta</taxon>
        <taxon>Pterygota</taxon>
        <taxon>Neoptera</taxon>
        <taxon>Endopterygota</taxon>
        <taxon>Lepidoptera</taxon>
        <taxon>Glossata</taxon>
        <taxon>Ditrysia</taxon>
        <taxon>Tineoidea</taxon>
        <taxon>Psychidae</taxon>
        <taxon>Oiketicinae</taxon>
        <taxon>Eumeta</taxon>
    </lineage>
</organism>
<evidence type="ECO:0008006" key="3">
    <source>
        <dbReference type="Google" id="ProtNLM"/>
    </source>
</evidence>
<dbReference type="Gene3D" id="3.30.420.10">
    <property type="entry name" value="Ribonuclease H-like superfamily/Ribonuclease H"/>
    <property type="match status" value="1"/>
</dbReference>